<evidence type="ECO:0000313" key="11">
    <source>
        <dbReference type="EMBL" id="KZZ87213.1"/>
    </source>
</evidence>
<feature type="signal peptide" evidence="9">
    <location>
        <begin position="1"/>
        <end position="20"/>
    </location>
</feature>
<dbReference type="InterPro" id="IPR009011">
    <property type="entry name" value="Man6P_isomerase_rcpt-bd_dom_sf"/>
</dbReference>
<evidence type="ECO:0000256" key="1">
    <source>
        <dbReference type="ARBA" id="ARBA00004308"/>
    </source>
</evidence>
<dbReference type="PANTHER" id="PTHR15071">
    <property type="entry name" value="MANNOSE-6-PHOSPHATE RECEPTOR FAMILY MEMBER"/>
    <property type="match status" value="1"/>
</dbReference>
<sequence>MRLLSSYLLLLLATASPSLAATDPSAKPPPKPCTLKSPLTGAYFDLNKISIIPPPDSKDDGSSSPDTNGGLNGGGGTSTGAGEVRSESWHARGYDYGANFTLNICAPVVEKLDKVEGIEDDRKANISGFYMKDDKVFSIGQASSEPIFRGKRMVLNYTDGSPCPAPSQSSRKSTIISFLCDRDMIGPPATLSYVGTLDECSYFFEIRTSAACGGVAASSEGGLSPAGYILLEVALISGR</sequence>
<dbReference type="GO" id="GO:0000139">
    <property type="term" value="C:Golgi membrane"/>
    <property type="evidence" value="ECO:0007669"/>
    <property type="project" value="UniProtKB-SubCell"/>
</dbReference>
<dbReference type="GO" id="GO:0005770">
    <property type="term" value="C:late endosome"/>
    <property type="evidence" value="ECO:0007669"/>
    <property type="project" value="TreeGrafter"/>
</dbReference>
<protein>
    <submittedName>
        <fullName evidence="11">Mannose-6-phosphate receptor, binding protein</fullName>
    </submittedName>
</protein>
<dbReference type="GO" id="GO:0007034">
    <property type="term" value="P:vacuolar transport"/>
    <property type="evidence" value="ECO:0007669"/>
    <property type="project" value="TreeGrafter"/>
</dbReference>
<evidence type="ECO:0000313" key="12">
    <source>
        <dbReference type="Proteomes" id="UP000242877"/>
    </source>
</evidence>
<keyword evidence="7" id="KW-1015">Disulfide bond</keyword>
<dbReference type="InterPro" id="IPR044865">
    <property type="entry name" value="MRH_dom"/>
</dbReference>
<evidence type="ECO:0000256" key="3">
    <source>
        <dbReference type="ARBA" id="ARBA00022692"/>
    </source>
</evidence>
<feature type="domain" description="MRH" evidence="10">
    <location>
        <begin position="31"/>
        <end position="214"/>
    </location>
</feature>
<keyword evidence="11" id="KW-0675">Receptor</keyword>
<dbReference type="Pfam" id="PF00878">
    <property type="entry name" value="CIMR"/>
    <property type="match status" value="1"/>
</dbReference>
<dbReference type="Gene3D" id="2.70.130.10">
    <property type="entry name" value="Mannose-6-phosphate receptor binding domain"/>
    <property type="match status" value="1"/>
</dbReference>
<keyword evidence="2" id="KW-0813">Transport</keyword>
<feature type="region of interest" description="Disordered" evidence="8">
    <location>
        <begin position="53"/>
        <end position="84"/>
    </location>
</feature>
<proteinExistence type="predicted"/>
<dbReference type="PANTHER" id="PTHR15071:SF0">
    <property type="entry name" value="MANNOSE 6-PHOSPHATE RECEPTOR-LIKE PROTEIN 1"/>
    <property type="match status" value="1"/>
</dbReference>
<dbReference type="AlphaFoldDB" id="A0A162I0V8"/>
<dbReference type="PROSITE" id="PS51914">
    <property type="entry name" value="MRH"/>
    <property type="match status" value="1"/>
</dbReference>
<gene>
    <name evidence="11" type="ORF">AAP_05852</name>
</gene>
<dbReference type="VEuPathDB" id="FungiDB:AAP_05852"/>
<dbReference type="EMBL" id="AZGZ01000037">
    <property type="protein sequence ID" value="KZZ87213.1"/>
    <property type="molecule type" value="Genomic_DNA"/>
</dbReference>
<keyword evidence="4 9" id="KW-0732">Signal</keyword>
<evidence type="ECO:0000256" key="6">
    <source>
        <dbReference type="ARBA" id="ARBA00023136"/>
    </source>
</evidence>
<keyword evidence="3" id="KW-0812">Transmembrane</keyword>
<dbReference type="FunFam" id="2.70.130.10:FF:000024">
    <property type="entry name" value="Putative vacuolar sorting receptor"/>
    <property type="match status" value="1"/>
</dbReference>
<evidence type="ECO:0000256" key="5">
    <source>
        <dbReference type="ARBA" id="ARBA00022989"/>
    </source>
</evidence>
<dbReference type="SUPFAM" id="SSF50911">
    <property type="entry name" value="Mannose 6-phosphate receptor domain"/>
    <property type="match status" value="1"/>
</dbReference>
<feature type="compositionally biased region" description="Gly residues" evidence="8">
    <location>
        <begin position="70"/>
        <end position="79"/>
    </location>
</feature>
<dbReference type="InterPro" id="IPR000479">
    <property type="entry name" value="CIMR_rpt"/>
</dbReference>
<keyword evidence="12" id="KW-1185">Reference proteome</keyword>
<dbReference type="GO" id="GO:0010008">
    <property type="term" value="C:endosome membrane"/>
    <property type="evidence" value="ECO:0007669"/>
    <property type="project" value="UniProtKB-SubCell"/>
</dbReference>
<evidence type="ECO:0000256" key="2">
    <source>
        <dbReference type="ARBA" id="ARBA00022448"/>
    </source>
</evidence>
<evidence type="ECO:0000256" key="4">
    <source>
        <dbReference type="ARBA" id="ARBA00022729"/>
    </source>
</evidence>
<evidence type="ECO:0000256" key="9">
    <source>
        <dbReference type="SAM" id="SignalP"/>
    </source>
</evidence>
<keyword evidence="5" id="KW-1133">Transmembrane helix</keyword>
<dbReference type="Proteomes" id="UP000242877">
    <property type="component" value="Unassembled WGS sequence"/>
</dbReference>
<comment type="caution">
    <text evidence="11">The sequence shown here is derived from an EMBL/GenBank/DDBJ whole genome shotgun (WGS) entry which is preliminary data.</text>
</comment>
<dbReference type="GO" id="GO:0038023">
    <property type="term" value="F:signaling receptor activity"/>
    <property type="evidence" value="ECO:0007669"/>
    <property type="project" value="InterPro"/>
</dbReference>
<name>A0A162I0V8_9EURO</name>
<evidence type="ECO:0000256" key="7">
    <source>
        <dbReference type="ARBA" id="ARBA00023157"/>
    </source>
</evidence>
<evidence type="ECO:0000256" key="8">
    <source>
        <dbReference type="SAM" id="MobiDB-lite"/>
    </source>
</evidence>
<keyword evidence="6" id="KW-0472">Membrane</keyword>
<accession>A0A162I0V8</accession>
<comment type="subcellular location">
    <subcellularLocation>
        <location evidence="1">Endomembrane system</location>
    </subcellularLocation>
</comment>
<feature type="chain" id="PRO_5007835513" evidence="9">
    <location>
        <begin position="21"/>
        <end position="239"/>
    </location>
</feature>
<dbReference type="GO" id="GO:0005537">
    <property type="term" value="F:D-mannose binding"/>
    <property type="evidence" value="ECO:0007669"/>
    <property type="project" value="InterPro"/>
</dbReference>
<reference evidence="11 12" key="1">
    <citation type="journal article" date="2016" name="Genome Biol. Evol.">
        <title>Divergent and convergent evolution of fungal pathogenicity.</title>
        <authorList>
            <person name="Shang Y."/>
            <person name="Xiao G."/>
            <person name="Zheng P."/>
            <person name="Cen K."/>
            <person name="Zhan S."/>
            <person name="Wang C."/>
        </authorList>
    </citation>
    <scope>NUCLEOTIDE SEQUENCE [LARGE SCALE GENOMIC DNA]</scope>
    <source>
        <strain evidence="11 12">ARSEF 7405</strain>
    </source>
</reference>
<organism evidence="11 12">
    <name type="scientific">Ascosphaera apis ARSEF 7405</name>
    <dbReference type="NCBI Taxonomy" id="392613"/>
    <lineage>
        <taxon>Eukaryota</taxon>
        <taxon>Fungi</taxon>
        <taxon>Dikarya</taxon>
        <taxon>Ascomycota</taxon>
        <taxon>Pezizomycotina</taxon>
        <taxon>Eurotiomycetes</taxon>
        <taxon>Eurotiomycetidae</taxon>
        <taxon>Onygenales</taxon>
        <taxon>Ascosphaeraceae</taxon>
        <taxon>Ascosphaera</taxon>
    </lineage>
</organism>
<evidence type="ECO:0000259" key="10">
    <source>
        <dbReference type="PROSITE" id="PS51914"/>
    </source>
</evidence>
<dbReference type="OrthoDB" id="4504960at2759"/>